<name>A0A0F9RJ80_9ZZZZ</name>
<sequence>MIYSVHITTSKDTSISSPKTTELFITKGLIYRVDIDFPSGSAGLMGVIIFDGSFQVWPSTLEQWFTGDDNLISFEDIYLKNSAPYIFKILTYNEDTIYSHSVNVRIGLVSKEIYMARFLPHLSYKFFEKMLKRLQTDQVKRVDEQKQAIIETPFPWL</sequence>
<gene>
    <name evidence="1" type="ORF">LCGC14_0888590</name>
</gene>
<protein>
    <submittedName>
        <fullName evidence="1">Uncharacterized protein</fullName>
    </submittedName>
</protein>
<accession>A0A0F9RJ80</accession>
<proteinExistence type="predicted"/>
<organism evidence="1">
    <name type="scientific">marine sediment metagenome</name>
    <dbReference type="NCBI Taxonomy" id="412755"/>
    <lineage>
        <taxon>unclassified sequences</taxon>
        <taxon>metagenomes</taxon>
        <taxon>ecological metagenomes</taxon>
    </lineage>
</organism>
<dbReference type="EMBL" id="LAZR01002832">
    <property type="protein sequence ID" value="KKN25076.1"/>
    <property type="molecule type" value="Genomic_DNA"/>
</dbReference>
<comment type="caution">
    <text evidence="1">The sequence shown here is derived from an EMBL/GenBank/DDBJ whole genome shotgun (WGS) entry which is preliminary data.</text>
</comment>
<dbReference type="AlphaFoldDB" id="A0A0F9RJ80"/>
<reference evidence="1" key="1">
    <citation type="journal article" date="2015" name="Nature">
        <title>Complex archaea that bridge the gap between prokaryotes and eukaryotes.</title>
        <authorList>
            <person name="Spang A."/>
            <person name="Saw J.H."/>
            <person name="Jorgensen S.L."/>
            <person name="Zaremba-Niedzwiedzka K."/>
            <person name="Martijn J."/>
            <person name="Lind A.E."/>
            <person name="van Eijk R."/>
            <person name="Schleper C."/>
            <person name="Guy L."/>
            <person name="Ettema T.J."/>
        </authorList>
    </citation>
    <scope>NUCLEOTIDE SEQUENCE</scope>
</reference>
<evidence type="ECO:0000313" key="1">
    <source>
        <dbReference type="EMBL" id="KKN25076.1"/>
    </source>
</evidence>